<evidence type="ECO:0000256" key="1">
    <source>
        <dbReference type="SAM" id="MobiDB-lite"/>
    </source>
</evidence>
<feature type="region of interest" description="Disordered" evidence="1">
    <location>
        <begin position="74"/>
        <end position="97"/>
    </location>
</feature>
<dbReference type="Proteomes" id="UP000178448">
    <property type="component" value="Unassembled WGS sequence"/>
</dbReference>
<reference evidence="2 3" key="1">
    <citation type="journal article" date="2016" name="Nat. Commun.">
        <title>Thousands of microbial genomes shed light on interconnected biogeochemical processes in an aquifer system.</title>
        <authorList>
            <person name="Anantharaman K."/>
            <person name="Brown C.T."/>
            <person name="Hug L.A."/>
            <person name="Sharon I."/>
            <person name="Castelle C.J."/>
            <person name="Probst A.J."/>
            <person name="Thomas B.C."/>
            <person name="Singh A."/>
            <person name="Wilkins M.J."/>
            <person name="Karaoz U."/>
            <person name="Brodie E.L."/>
            <person name="Williams K.H."/>
            <person name="Hubbard S.S."/>
            <person name="Banfield J.F."/>
        </authorList>
    </citation>
    <scope>NUCLEOTIDE SEQUENCE [LARGE SCALE GENOMIC DNA]</scope>
</reference>
<dbReference type="PANTHER" id="PTHR40084">
    <property type="entry name" value="PHOSPHOHYDROLASE, PHP FAMILY"/>
    <property type="match status" value="1"/>
</dbReference>
<comment type="caution">
    <text evidence="2">The sequence shown here is derived from an EMBL/GenBank/DDBJ whole genome shotgun (WGS) entry which is preliminary data.</text>
</comment>
<evidence type="ECO:0000313" key="2">
    <source>
        <dbReference type="EMBL" id="OGG04178.1"/>
    </source>
</evidence>
<gene>
    <name evidence="2" type="ORF">A2Z33_03415</name>
</gene>
<dbReference type="Gene3D" id="3.20.20.140">
    <property type="entry name" value="Metal-dependent hydrolases"/>
    <property type="match status" value="1"/>
</dbReference>
<dbReference type="SUPFAM" id="SSF89550">
    <property type="entry name" value="PHP domain-like"/>
    <property type="match status" value="1"/>
</dbReference>
<dbReference type="EMBL" id="MFJD01000004">
    <property type="protein sequence ID" value="OGG04178.1"/>
    <property type="molecule type" value="Genomic_DNA"/>
</dbReference>
<organism evidence="2 3">
    <name type="scientific">Candidatus Gottesmanbacteria bacterium RBG_16_52_11</name>
    <dbReference type="NCBI Taxonomy" id="1798374"/>
    <lineage>
        <taxon>Bacteria</taxon>
        <taxon>Candidatus Gottesmaniibacteriota</taxon>
    </lineage>
</organism>
<dbReference type="PANTHER" id="PTHR40084:SF1">
    <property type="entry name" value="PHOSPHOTRANSFERASE"/>
    <property type="match status" value="1"/>
</dbReference>
<evidence type="ECO:0000313" key="3">
    <source>
        <dbReference type="Proteomes" id="UP000178448"/>
    </source>
</evidence>
<evidence type="ECO:0008006" key="4">
    <source>
        <dbReference type="Google" id="ProtNLM"/>
    </source>
</evidence>
<dbReference type="CDD" id="cd19067">
    <property type="entry name" value="PfuEndoQ-like"/>
    <property type="match status" value="1"/>
</dbReference>
<proteinExistence type="predicted"/>
<dbReference type="InterPro" id="IPR016195">
    <property type="entry name" value="Pol/histidinol_Pase-like"/>
</dbReference>
<accession>A0A1F5YVE0</accession>
<dbReference type="AlphaFoldDB" id="A0A1F5YVE0"/>
<name>A0A1F5YVE0_9BACT</name>
<protein>
    <recommendedName>
        <fullName evidence="4">DNA helicase UvrD</fullName>
    </recommendedName>
</protein>
<dbReference type="STRING" id="1798374.A2Z33_03415"/>
<sequence>MHIIADLQIHSRFSRAVSKDMTLPYVAAWATRKGIGVVATGDWTHPVWLREIERDLEETGNGLLRLKTSHSASSLVRASESREAVRNKQNPNPGSGNPYFLLATEVSSIYTQGGKGRRVHTLIWVSTLESARKISQEMTRRGCNLLSDGRPIIPLSCIQIAELVFSIDADALVIPAHAWTPWFSVYGGMSGFASIDEAFGQYAKNIRAVETGLSSSPAMNWQVTELDNLAIVSFSDAHSGPKLGREATVFETDDQLPDFSFRHISDALSASPPEGGQKPRARISYTIEFHPEEGKYHWSGHRSCKVRLTPEQSLAKGTTCPVCGKPLTQGVMQRVGELAGRSEESLGLKSVASPDRETDREVRFTGSDAYPDRPPYVMLVPLAEIIAECIGSPPTSTRVSRAYLELTDAFGGEFTVLLTVPVADIAKHAGDRIAAGIRKVRTGDIVVDPGYDGVFGVVKIWREGEEKPLVDASKEQLSMF</sequence>